<dbReference type="EMBL" id="JAUOEL010000014">
    <property type="protein sequence ID" value="MDO5977207.1"/>
    <property type="molecule type" value="Genomic_DNA"/>
</dbReference>
<dbReference type="InterPro" id="IPR029068">
    <property type="entry name" value="Glyas_Bleomycin-R_OHBP_Dase"/>
</dbReference>
<dbReference type="PANTHER" id="PTHR33993">
    <property type="entry name" value="GLYOXALASE-RELATED"/>
    <property type="match status" value="1"/>
</dbReference>
<sequence length="125" mass="13823">MKNAVNWFEIPVKDYQRAKQFYATVIGTEITDHHMPDETIKYGIFNYDMENNGVGGAIIQGEGQTPTTEGATIYLNGGDDLGLPLSRVEPNGGKILMPKTNINENGFIAQFIDTEGNRIALHSMM</sequence>
<feature type="domain" description="VOC" evidence="1">
    <location>
        <begin position="4"/>
        <end position="124"/>
    </location>
</feature>
<dbReference type="SUPFAM" id="SSF54593">
    <property type="entry name" value="Glyoxalase/Bleomycin resistance protein/Dihydroxybiphenyl dioxygenase"/>
    <property type="match status" value="1"/>
</dbReference>
<dbReference type="Proteomes" id="UP001176806">
    <property type="component" value="Unassembled WGS sequence"/>
</dbReference>
<gene>
    <name evidence="2" type="ORF">Q4Q40_23685</name>
</gene>
<protein>
    <submittedName>
        <fullName evidence="2">VOC family protein</fullName>
    </submittedName>
</protein>
<evidence type="ECO:0000259" key="1">
    <source>
        <dbReference type="PROSITE" id="PS51819"/>
    </source>
</evidence>
<dbReference type="CDD" id="cd07247">
    <property type="entry name" value="SgaA_N_like"/>
    <property type="match status" value="1"/>
</dbReference>
<dbReference type="PANTHER" id="PTHR33993:SF2">
    <property type="entry name" value="VOC DOMAIN-CONTAINING PROTEIN"/>
    <property type="match status" value="1"/>
</dbReference>
<dbReference type="PROSITE" id="PS51819">
    <property type="entry name" value="VOC"/>
    <property type="match status" value="1"/>
</dbReference>
<dbReference type="Gene3D" id="3.10.180.10">
    <property type="entry name" value="2,3-Dihydroxybiphenyl 1,2-Dioxygenase, domain 1"/>
    <property type="match status" value="1"/>
</dbReference>
<name>A0ABT8WVJ7_9FLAO</name>
<comment type="caution">
    <text evidence="2">The sequence shown here is derived from an EMBL/GenBank/DDBJ whole genome shotgun (WGS) entry which is preliminary data.</text>
</comment>
<evidence type="ECO:0000313" key="3">
    <source>
        <dbReference type="Proteomes" id="UP001176806"/>
    </source>
</evidence>
<keyword evidence="3" id="KW-1185">Reference proteome</keyword>
<dbReference type="InterPro" id="IPR052164">
    <property type="entry name" value="Anthracycline_SecMetBiosynth"/>
</dbReference>
<organism evidence="2 3">
    <name type="scientific">Flavivirga jejuensis</name>
    <dbReference type="NCBI Taxonomy" id="870487"/>
    <lineage>
        <taxon>Bacteria</taxon>
        <taxon>Pseudomonadati</taxon>
        <taxon>Bacteroidota</taxon>
        <taxon>Flavobacteriia</taxon>
        <taxon>Flavobacteriales</taxon>
        <taxon>Flavobacteriaceae</taxon>
        <taxon>Flavivirga</taxon>
    </lineage>
</organism>
<dbReference type="InterPro" id="IPR037523">
    <property type="entry name" value="VOC_core"/>
</dbReference>
<reference evidence="2" key="1">
    <citation type="submission" date="2023-07" db="EMBL/GenBank/DDBJ databases">
        <title>Two novel species in the genus Flavivirga.</title>
        <authorList>
            <person name="Kwon K."/>
        </authorList>
    </citation>
    <scope>NUCLEOTIDE SEQUENCE</scope>
    <source>
        <strain evidence="2">KACC 14158</strain>
    </source>
</reference>
<dbReference type="RefSeq" id="WP_303304536.1">
    <property type="nucleotide sequence ID" value="NZ_BAABDA010000023.1"/>
</dbReference>
<dbReference type="Pfam" id="PF00903">
    <property type="entry name" value="Glyoxalase"/>
    <property type="match status" value="1"/>
</dbReference>
<proteinExistence type="predicted"/>
<evidence type="ECO:0000313" key="2">
    <source>
        <dbReference type="EMBL" id="MDO5977207.1"/>
    </source>
</evidence>
<accession>A0ABT8WVJ7</accession>
<dbReference type="InterPro" id="IPR004360">
    <property type="entry name" value="Glyas_Fos-R_dOase_dom"/>
</dbReference>